<evidence type="ECO:0000256" key="5">
    <source>
        <dbReference type="ARBA" id="ARBA00022970"/>
    </source>
</evidence>
<dbReference type="FunCoup" id="K0KRJ3">
    <property type="interactions" value="173"/>
</dbReference>
<dbReference type="PANTHER" id="PTHR43341">
    <property type="entry name" value="AMINO ACID PERMEASE"/>
    <property type="match status" value="1"/>
</dbReference>
<keyword evidence="4 8" id="KW-0812">Transmembrane</keyword>
<feature type="transmembrane region" description="Helical" evidence="8">
    <location>
        <begin position="59"/>
        <end position="77"/>
    </location>
</feature>
<evidence type="ECO:0000313" key="10">
    <source>
        <dbReference type="EMBL" id="CCH43943.1"/>
    </source>
</evidence>
<feature type="transmembrane region" description="Helical" evidence="8">
    <location>
        <begin position="126"/>
        <end position="149"/>
    </location>
</feature>
<dbReference type="AlphaFoldDB" id="K0KRJ3"/>
<dbReference type="EMBL" id="CAIF01000097">
    <property type="protein sequence ID" value="CCH43943.1"/>
    <property type="molecule type" value="Genomic_DNA"/>
</dbReference>
<evidence type="ECO:0000256" key="8">
    <source>
        <dbReference type="SAM" id="Phobius"/>
    </source>
</evidence>
<dbReference type="eggNOG" id="KOG1286">
    <property type="taxonomic scope" value="Eukaryota"/>
</dbReference>
<feature type="domain" description="Amino acid permease/ SLC12A" evidence="9">
    <location>
        <begin position="58"/>
        <end position="512"/>
    </location>
</feature>
<dbReference type="NCBIfam" id="TIGR00913">
    <property type="entry name" value="2A0310"/>
    <property type="match status" value="1"/>
</dbReference>
<name>K0KRJ3_WICCF</name>
<dbReference type="Pfam" id="PF00324">
    <property type="entry name" value="AA_permease"/>
    <property type="match status" value="1"/>
</dbReference>
<comment type="caution">
    <text evidence="10">The sequence shown here is derived from an EMBL/GenBank/DDBJ whole genome shotgun (WGS) entry which is preliminary data.</text>
</comment>
<dbReference type="PIRSF" id="PIRSF006060">
    <property type="entry name" value="AA_transporter"/>
    <property type="match status" value="1"/>
</dbReference>
<dbReference type="GO" id="GO:0015171">
    <property type="term" value="F:amino acid transmembrane transporter activity"/>
    <property type="evidence" value="ECO:0007669"/>
    <property type="project" value="TreeGrafter"/>
</dbReference>
<evidence type="ECO:0000313" key="11">
    <source>
        <dbReference type="Proteomes" id="UP000009328"/>
    </source>
</evidence>
<feature type="transmembrane region" description="Helical" evidence="8">
    <location>
        <begin position="460"/>
        <end position="481"/>
    </location>
</feature>
<dbReference type="FunFam" id="1.20.1740.10:FF:000006">
    <property type="entry name" value="General amino acid permease"/>
    <property type="match status" value="1"/>
</dbReference>
<organism evidence="10 11">
    <name type="scientific">Wickerhamomyces ciferrii (strain ATCC 14091 / BCRC 22168 / CBS 111 / JCM 3599 / NBRC 0793 / NRRL Y-1031 F-60-10)</name>
    <name type="common">Yeast</name>
    <name type="synonym">Pichia ciferrii</name>
    <dbReference type="NCBI Taxonomy" id="1206466"/>
    <lineage>
        <taxon>Eukaryota</taxon>
        <taxon>Fungi</taxon>
        <taxon>Dikarya</taxon>
        <taxon>Ascomycota</taxon>
        <taxon>Saccharomycotina</taxon>
        <taxon>Saccharomycetes</taxon>
        <taxon>Phaffomycetales</taxon>
        <taxon>Wickerhamomycetaceae</taxon>
        <taxon>Wickerhamomyces</taxon>
    </lineage>
</organism>
<dbReference type="PROSITE" id="PS00218">
    <property type="entry name" value="AMINO_ACID_PERMEASE_1"/>
    <property type="match status" value="1"/>
</dbReference>
<dbReference type="STRING" id="1206466.K0KRJ3"/>
<evidence type="ECO:0000256" key="6">
    <source>
        <dbReference type="ARBA" id="ARBA00022989"/>
    </source>
</evidence>
<keyword evidence="11" id="KW-1185">Reference proteome</keyword>
<evidence type="ECO:0000256" key="4">
    <source>
        <dbReference type="ARBA" id="ARBA00022692"/>
    </source>
</evidence>
<evidence type="ECO:0000256" key="7">
    <source>
        <dbReference type="ARBA" id="ARBA00023136"/>
    </source>
</evidence>
<feature type="transmembrane region" description="Helical" evidence="8">
    <location>
        <begin position="343"/>
        <end position="362"/>
    </location>
</feature>
<dbReference type="InParanoid" id="K0KRJ3"/>
<reference evidence="10 11" key="1">
    <citation type="journal article" date="2012" name="Eukaryot. Cell">
        <title>Draft genome sequence of Wickerhamomyces ciferrii NRRL Y-1031 F-60-10.</title>
        <authorList>
            <person name="Schneider J."/>
            <person name="Andrea H."/>
            <person name="Blom J."/>
            <person name="Jaenicke S."/>
            <person name="Ruckert C."/>
            <person name="Schorsch C."/>
            <person name="Szczepanowski R."/>
            <person name="Farwick M."/>
            <person name="Goesmann A."/>
            <person name="Puhler A."/>
            <person name="Schaffer S."/>
            <person name="Tauch A."/>
            <person name="Kohler T."/>
            <person name="Brinkrolf K."/>
        </authorList>
    </citation>
    <scope>NUCLEOTIDE SEQUENCE [LARGE SCALE GENOMIC DNA]</scope>
    <source>
        <strain evidence="11">ATCC 14091 / BCRC 22168 / CBS 111 / JCM 3599 / NBRC 0793 / NRRL Y-1031 F-60-10</strain>
    </source>
</reference>
<dbReference type="InterPro" id="IPR004841">
    <property type="entry name" value="AA-permease/SLC12A_dom"/>
</dbReference>
<comment type="subcellular location">
    <subcellularLocation>
        <location evidence="1">Membrane</location>
        <topology evidence="1">Multi-pass membrane protein</topology>
    </subcellularLocation>
</comment>
<feature type="transmembrane region" description="Helical" evidence="8">
    <location>
        <begin position="493"/>
        <end position="515"/>
    </location>
</feature>
<keyword evidence="6 8" id="KW-1133">Transmembrane helix</keyword>
<feature type="transmembrane region" description="Helical" evidence="8">
    <location>
        <begin position="89"/>
        <end position="106"/>
    </location>
</feature>
<dbReference type="GO" id="GO:0016020">
    <property type="term" value="C:membrane"/>
    <property type="evidence" value="ECO:0007669"/>
    <property type="project" value="UniProtKB-SubCell"/>
</dbReference>
<feature type="transmembrane region" description="Helical" evidence="8">
    <location>
        <begin position="194"/>
        <end position="217"/>
    </location>
</feature>
<evidence type="ECO:0000256" key="3">
    <source>
        <dbReference type="ARBA" id="ARBA00022448"/>
    </source>
</evidence>
<keyword evidence="5" id="KW-0029">Amino-acid transport</keyword>
<feature type="transmembrane region" description="Helical" evidence="8">
    <location>
        <begin position="418"/>
        <end position="440"/>
    </location>
</feature>
<dbReference type="PANTHER" id="PTHR43341:SF4">
    <property type="entry name" value="ARGININE PERMEASE CAN1-RELATED"/>
    <property type="match status" value="1"/>
</dbReference>
<comment type="similarity">
    <text evidence="2">Belongs to the amino acid-polyamine-organocation (APC) superfamily. YAT (TC 2.A.3.10) family.</text>
</comment>
<dbReference type="InterPro" id="IPR050524">
    <property type="entry name" value="APC_YAT"/>
</dbReference>
<dbReference type="InterPro" id="IPR004762">
    <property type="entry name" value="Amino_acid_permease_fungi"/>
</dbReference>
<keyword evidence="3" id="KW-0813">Transport</keyword>
<feature type="transmembrane region" description="Helical" evidence="8">
    <location>
        <begin position="161"/>
        <end position="182"/>
    </location>
</feature>
<gene>
    <name evidence="10" type="ORF">BN7_3498</name>
</gene>
<evidence type="ECO:0000256" key="2">
    <source>
        <dbReference type="ARBA" id="ARBA00006983"/>
    </source>
</evidence>
<evidence type="ECO:0000259" key="9">
    <source>
        <dbReference type="Pfam" id="PF00324"/>
    </source>
</evidence>
<protein>
    <submittedName>
        <fullName evidence="10">Arginine permease</fullName>
    </submittedName>
</protein>
<sequence length="557" mass="61915">MAYEQQNLENDSSSKNNYASVYVNPANESESEVPIYISEEEVGSVKDTQVKRTLKPRHVTMIALGGTIGTGLFIGIATPLTNAGPVNAFIAYLFMATIAYSVTQSLGEMTTYIPVTSSFTVFTQRFLSPALGVTSGYLYLASWCVNFALELSVIGQIIQYWTFAVPLPAWIAIFWVILVGANMFPVKYYGEVEFWVAGIKIIAIVGFIIYSFIMVCGGGKEGPIGFRYWRNPGPWGPGYLFPGTAKGRFLGWVSSLVNAAFTFQGTELVAVSAGEAKNPRRSVPKAINKVFFRILFFYLLSLFFIGLLVPYDDPKLGSNASYVASSPFIIAIQNSGTPILPHIFNAVILMTIVSAANSNIYISSRILYSIAQNGLAPKLFKSTNKYGVPIVGVFSTASVGFLGFMVVSNDAWTVFNWLLNSTAIAGLFLWLCISLSHIRFMQSLSARGISRDELPFKAHFMPWAAYYASFFIALIILINGFDAFIKGFNVSSFFTAYISVILFVSLWLFFQFVYFRGRILIKLEDLDLDSDRREIDAIVWEDETPKNMWEKFWAVAA</sequence>
<dbReference type="Proteomes" id="UP000009328">
    <property type="component" value="Unassembled WGS sequence"/>
</dbReference>
<dbReference type="InterPro" id="IPR004840">
    <property type="entry name" value="Amino_acid_permease_CS"/>
</dbReference>
<feature type="transmembrane region" description="Helical" evidence="8">
    <location>
        <begin position="290"/>
        <end position="311"/>
    </location>
</feature>
<evidence type="ECO:0000256" key="1">
    <source>
        <dbReference type="ARBA" id="ARBA00004141"/>
    </source>
</evidence>
<keyword evidence="7 8" id="KW-0472">Membrane</keyword>
<accession>K0KRJ3</accession>
<dbReference type="HOGENOM" id="CLU_007946_12_1_1"/>
<feature type="transmembrane region" description="Helical" evidence="8">
    <location>
        <begin position="386"/>
        <end position="406"/>
    </location>
</feature>
<dbReference type="Gene3D" id="1.20.1740.10">
    <property type="entry name" value="Amino acid/polyamine transporter I"/>
    <property type="match status" value="1"/>
</dbReference>
<proteinExistence type="inferred from homology"/>